<dbReference type="OrthoDB" id="10476027at2759"/>
<accession>A0A8X6T3P3</accession>
<organism evidence="2 3">
    <name type="scientific">Nephila pilipes</name>
    <name type="common">Giant wood spider</name>
    <name type="synonym">Nephila maculata</name>
    <dbReference type="NCBI Taxonomy" id="299642"/>
    <lineage>
        <taxon>Eukaryota</taxon>
        <taxon>Metazoa</taxon>
        <taxon>Ecdysozoa</taxon>
        <taxon>Arthropoda</taxon>
        <taxon>Chelicerata</taxon>
        <taxon>Arachnida</taxon>
        <taxon>Araneae</taxon>
        <taxon>Araneomorphae</taxon>
        <taxon>Entelegynae</taxon>
        <taxon>Araneoidea</taxon>
        <taxon>Nephilidae</taxon>
        <taxon>Nephila</taxon>
    </lineage>
</organism>
<sequence length="92" mass="10744">MQLASRCLRIEMRKESGYPFRKKVSRTSPELAIEHPKEIAVCCSLLLASSSDASHSFRVRLPYFQCWKMMRRKGRPEGRKEKERRGEEGVSE</sequence>
<evidence type="ECO:0000313" key="3">
    <source>
        <dbReference type="Proteomes" id="UP000887013"/>
    </source>
</evidence>
<name>A0A8X6T3P3_NEPPI</name>
<dbReference type="Proteomes" id="UP000887013">
    <property type="component" value="Unassembled WGS sequence"/>
</dbReference>
<reference evidence="2" key="1">
    <citation type="submission" date="2020-08" db="EMBL/GenBank/DDBJ databases">
        <title>Multicomponent nature underlies the extraordinary mechanical properties of spider dragline silk.</title>
        <authorList>
            <person name="Kono N."/>
            <person name="Nakamura H."/>
            <person name="Mori M."/>
            <person name="Yoshida Y."/>
            <person name="Ohtoshi R."/>
            <person name="Malay A.D."/>
            <person name="Moran D.A.P."/>
            <person name="Tomita M."/>
            <person name="Numata K."/>
            <person name="Arakawa K."/>
        </authorList>
    </citation>
    <scope>NUCLEOTIDE SEQUENCE</scope>
</reference>
<gene>
    <name evidence="2" type="ORF">NPIL_291061</name>
</gene>
<keyword evidence="3" id="KW-1185">Reference proteome</keyword>
<evidence type="ECO:0000256" key="1">
    <source>
        <dbReference type="SAM" id="MobiDB-lite"/>
    </source>
</evidence>
<dbReference type="EMBL" id="BMAW01002315">
    <property type="protein sequence ID" value="GFS78006.1"/>
    <property type="molecule type" value="Genomic_DNA"/>
</dbReference>
<evidence type="ECO:0000313" key="2">
    <source>
        <dbReference type="EMBL" id="GFS78006.1"/>
    </source>
</evidence>
<protein>
    <submittedName>
        <fullName evidence="2">Uncharacterized protein</fullName>
    </submittedName>
</protein>
<feature type="region of interest" description="Disordered" evidence="1">
    <location>
        <begin position="72"/>
        <end position="92"/>
    </location>
</feature>
<feature type="compositionally biased region" description="Basic and acidic residues" evidence="1">
    <location>
        <begin position="75"/>
        <end position="92"/>
    </location>
</feature>
<proteinExistence type="predicted"/>
<comment type="caution">
    <text evidence="2">The sequence shown here is derived from an EMBL/GenBank/DDBJ whole genome shotgun (WGS) entry which is preliminary data.</text>
</comment>
<dbReference type="AlphaFoldDB" id="A0A8X6T3P3"/>